<name>A0AA88A5C4_FICCA</name>
<reference evidence="1" key="1">
    <citation type="submission" date="2023-07" db="EMBL/GenBank/DDBJ databases">
        <title>draft genome sequence of fig (Ficus carica).</title>
        <authorList>
            <person name="Takahashi T."/>
            <person name="Nishimura K."/>
        </authorList>
    </citation>
    <scope>NUCLEOTIDE SEQUENCE</scope>
</reference>
<dbReference type="Proteomes" id="UP001187192">
    <property type="component" value="Unassembled WGS sequence"/>
</dbReference>
<sequence>MTGRLLGVEVTAGLGGLRFYEMEEGKGRGFDDTFKLSTLAVVVIFLPATFQYFHNNNDDLPIVWARSLLARFRSWRFVGPTRLVACKVFGDLYDLRSWLPIDWQFPSLVGALLSRA</sequence>
<accession>A0AA88A5C4</accession>
<evidence type="ECO:0000313" key="2">
    <source>
        <dbReference type="Proteomes" id="UP001187192"/>
    </source>
</evidence>
<protein>
    <submittedName>
        <fullName evidence="1">Uncharacterized protein</fullName>
    </submittedName>
</protein>
<dbReference type="EMBL" id="BTGU01000028">
    <property type="protein sequence ID" value="GMN48423.1"/>
    <property type="molecule type" value="Genomic_DNA"/>
</dbReference>
<comment type="caution">
    <text evidence="1">The sequence shown here is derived from an EMBL/GenBank/DDBJ whole genome shotgun (WGS) entry which is preliminary data.</text>
</comment>
<evidence type="ECO:0000313" key="1">
    <source>
        <dbReference type="EMBL" id="GMN48423.1"/>
    </source>
</evidence>
<gene>
    <name evidence="1" type="ORF">TIFTF001_017599</name>
</gene>
<proteinExistence type="predicted"/>
<keyword evidence="2" id="KW-1185">Reference proteome</keyword>
<dbReference type="AlphaFoldDB" id="A0AA88A5C4"/>
<organism evidence="1 2">
    <name type="scientific">Ficus carica</name>
    <name type="common">Common fig</name>
    <dbReference type="NCBI Taxonomy" id="3494"/>
    <lineage>
        <taxon>Eukaryota</taxon>
        <taxon>Viridiplantae</taxon>
        <taxon>Streptophyta</taxon>
        <taxon>Embryophyta</taxon>
        <taxon>Tracheophyta</taxon>
        <taxon>Spermatophyta</taxon>
        <taxon>Magnoliopsida</taxon>
        <taxon>eudicotyledons</taxon>
        <taxon>Gunneridae</taxon>
        <taxon>Pentapetalae</taxon>
        <taxon>rosids</taxon>
        <taxon>fabids</taxon>
        <taxon>Rosales</taxon>
        <taxon>Moraceae</taxon>
        <taxon>Ficeae</taxon>
        <taxon>Ficus</taxon>
    </lineage>
</organism>